<dbReference type="GO" id="GO:0042981">
    <property type="term" value="P:regulation of apoptotic process"/>
    <property type="evidence" value="ECO:0007669"/>
    <property type="project" value="InterPro"/>
</dbReference>
<dbReference type="PANTHER" id="PTHR14740:SF3">
    <property type="entry name" value="CASPASE ACTIVITY AND APOPTOSIS INHIBITOR 1"/>
    <property type="match status" value="1"/>
</dbReference>
<reference evidence="2 3" key="1">
    <citation type="submission" date="2017-07" db="EMBL/GenBank/DDBJ databases">
        <authorList>
            <person name="Talla V."/>
            <person name="Backstrom N."/>
        </authorList>
    </citation>
    <scope>NUCLEOTIDE SEQUENCE [LARGE SCALE GENOMIC DNA]</scope>
</reference>
<feature type="region of interest" description="Disordered" evidence="1">
    <location>
        <begin position="34"/>
        <end position="54"/>
    </location>
</feature>
<keyword evidence="3" id="KW-1185">Reference proteome</keyword>
<evidence type="ECO:0000313" key="2">
    <source>
        <dbReference type="EMBL" id="VVC94232.1"/>
    </source>
</evidence>
<dbReference type="Proteomes" id="UP000324832">
    <property type="component" value="Unassembled WGS sequence"/>
</dbReference>
<evidence type="ECO:0000313" key="3">
    <source>
        <dbReference type="Proteomes" id="UP000324832"/>
    </source>
</evidence>
<accession>A0A5E4Q7F8</accession>
<evidence type="ECO:0000256" key="1">
    <source>
        <dbReference type="SAM" id="MobiDB-lite"/>
    </source>
</evidence>
<dbReference type="Pfam" id="PF15335">
    <property type="entry name" value="CAAP1"/>
    <property type="match status" value="1"/>
</dbReference>
<dbReference type="EMBL" id="FZQP02001904">
    <property type="protein sequence ID" value="VVC94232.1"/>
    <property type="molecule type" value="Genomic_DNA"/>
</dbReference>
<organism evidence="2 3">
    <name type="scientific">Leptidea sinapis</name>
    <dbReference type="NCBI Taxonomy" id="189913"/>
    <lineage>
        <taxon>Eukaryota</taxon>
        <taxon>Metazoa</taxon>
        <taxon>Ecdysozoa</taxon>
        <taxon>Arthropoda</taxon>
        <taxon>Hexapoda</taxon>
        <taxon>Insecta</taxon>
        <taxon>Pterygota</taxon>
        <taxon>Neoptera</taxon>
        <taxon>Endopterygota</taxon>
        <taxon>Lepidoptera</taxon>
        <taxon>Glossata</taxon>
        <taxon>Ditrysia</taxon>
        <taxon>Papilionoidea</taxon>
        <taxon>Pieridae</taxon>
        <taxon>Dismorphiinae</taxon>
        <taxon>Leptidea</taxon>
    </lineage>
</organism>
<gene>
    <name evidence="2" type="ORF">LSINAPIS_LOCUS6233</name>
</gene>
<feature type="compositionally biased region" description="Basic residues" evidence="1">
    <location>
        <begin position="73"/>
        <end position="86"/>
    </location>
</feature>
<dbReference type="InterPro" id="IPR038991">
    <property type="entry name" value="CAAP1"/>
</dbReference>
<dbReference type="AlphaFoldDB" id="A0A5E4Q7F8"/>
<protein>
    <submittedName>
        <fullName evidence="2">Uncharacterized protein</fullName>
    </submittedName>
</protein>
<sequence length="107" mass="11492">MAPLCVRDISIKDLQELCTEELLGISSKRLCAILDGADPPSNTESSDSSPERMETISLDSISSDEAILSQANRARRVRTTRARARPAGRAAPASPIAGDEQRTRGVI</sequence>
<feature type="region of interest" description="Disordered" evidence="1">
    <location>
        <begin position="69"/>
        <end position="107"/>
    </location>
</feature>
<dbReference type="PANTHER" id="PTHR14740">
    <property type="entry name" value="CASPASE ACTIVITY AND APOPTOSIS INHIBITOR 1"/>
    <property type="match status" value="1"/>
</dbReference>
<proteinExistence type="predicted"/>
<name>A0A5E4Q7F8_9NEOP</name>